<dbReference type="PANTHER" id="PTHR32309:SF13">
    <property type="entry name" value="FERRIC ENTEROBACTIN TRANSPORT PROTEIN FEPE"/>
    <property type="match status" value="1"/>
</dbReference>
<name>A0A850RE33_9GAMM</name>
<sequence length="586" mass="66056">MEEQLLTLDDYIAIIRRRKWQAIVPALILLVIAVLAAVLIPPTYRSTATILIERQEIPPDLVRTTVTSYADQRIQVISQRVMTTVNLSTLIERYDLYPDIRRRESINMAVEKMRERIKLDMISADVLDPQSGRAQEATIAFSLSFEDGSASIAQKVTNELVSLFLNENLERRTAAANEATTFLQAEAERLGAEISTLEAKLAAFKEEYSDNLPELAALNRELMRRTEERLRDNEQAIRTLQQQALYLESELAQISPSIAGAPGVQGGSIEAYLEELQARYVRVKERYSPNHPDRIQLEKEIAALRLQVGESSAAAIQTRLDGLLSELADLTKRYSNDHPSVASLRRSIADTQAKLDQARRNMGDQRARLAGANNPAYIQLRTKLDAAQIEIESLKTLRVKLEDELRAYEDRITKAPRVEQEYRVLTRDYDNAMAKYREIREKSLQAELAQSLERDRKGERFLLIEPPLVPEKPDKPNRLAILVLGFVLAGAGGVGNLALMESLDKGLHGTRAIQMATQMPLLAVVPYIETARDRQARLKRTYLLVGAVLTLVLAATALFHWLVMPLDVFWFVLMRRIDAAVPGLLN</sequence>
<dbReference type="InterPro" id="IPR050445">
    <property type="entry name" value="Bact_polysacc_biosynth/exp"/>
</dbReference>
<evidence type="ECO:0000256" key="2">
    <source>
        <dbReference type="SAM" id="Phobius"/>
    </source>
</evidence>
<keyword evidence="2" id="KW-0472">Membrane</keyword>
<keyword evidence="1" id="KW-0175">Coiled coil</keyword>
<feature type="transmembrane region" description="Helical" evidence="2">
    <location>
        <begin position="542"/>
        <end position="563"/>
    </location>
</feature>
<keyword evidence="2" id="KW-1133">Transmembrane helix</keyword>
<gene>
    <name evidence="3" type="ORF">HW932_08085</name>
</gene>
<feature type="transmembrane region" description="Helical" evidence="2">
    <location>
        <begin position="20"/>
        <end position="40"/>
    </location>
</feature>
<feature type="coiled-coil region" evidence="1">
    <location>
        <begin position="166"/>
        <end position="250"/>
    </location>
</feature>
<feature type="transmembrane region" description="Helical" evidence="2">
    <location>
        <begin position="479"/>
        <end position="500"/>
    </location>
</feature>
<dbReference type="PANTHER" id="PTHR32309">
    <property type="entry name" value="TYROSINE-PROTEIN KINASE"/>
    <property type="match status" value="1"/>
</dbReference>
<comment type="caution">
    <text evidence="3">The sequence shown here is derived from an EMBL/GenBank/DDBJ whole genome shotgun (WGS) entry which is preliminary data.</text>
</comment>
<dbReference type="EMBL" id="JABZEO010000004">
    <property type="protein sequence ID" value="NVZ09220.1"/>
    <property type="molecule type" value="Genomic_DNA"/>
</dbReference>
<keyword evidence="4" id="KW-1185">Reference proteome</keyword>
<dbReference type="RefSeq" id="WP_176975978.1">
    <property type="nucleotide sequence ID" value="NZ_JABZEO010000004.1"/>
</dbReference>
<reference evidence="3 4" key="1">
    <citation type="submission" date="2020-06" db="EMBL/GenBank/DDBJ databases">
        <title>Whole-genome sequence of Allochromatium humboldtianum DSM 21881, type strain.</title>
        <authorList>
            <person name="Kyndt J.A."/>
            <person name="Meyer T.E."/>
        </authorList>
    </citation>
    <scope>NUCLEOTIDE SEQUENCE [LARGE SCALE GENOMIC DNA]</scope>
    <source>
        <strain evidence="3 4">DSM 21881</strain>
    </source>
</reference>
<dbReference type="Gene3D" id="1.10.287.1490">
    <property type="match status" value="1"/>
</dbReference>
<evidence type="ECO:0000313" key="3">
    <source>
        <dbReference type="EMBL" id="NVZ09220.1"/>
    </source>
</evidence>
<dbReference type="SUPFAM" id="SSF57997">
    <property type="entry name" value="Tropomyosin"/>
    <property type="match status" value="1"/>
</dbReference>
<proteinExistence type="predicted"/>
<dbReference type="Proteomes" id="UP000592294">
    <property type="component" value="Unassembled WGS sequence"/>
</dbReference>
<keyword evidence="2" id="KW-0812">Transmembrane</keyword>
<feature type="coiled-coil region" evidence="1">
    <location>
        <begin position="313"/>
        <end position="442"/>
    </location>
</feature>
<protein>
    <submittedName>
        <fullName evidence="3">Lipopolysaccharide biosynthesis protein</fullName>
    </submittedName>
</protein>
<evidence type="ECO:0000256" key="1">
    <source>
        <dbReference type="SAM" id="Coils"/>
    </source>
</evidence>
<dbReference type="AlphaFoldDB" id="A0A850RE33"/>
<dbReference type="GO" id="GO:0004713">
    <property type="term" value="F:protein tyrosine kinase activity"/>
    <property type="evidence" value="ECO:0007669"/>
    <property type="project" value="TreeGrafter"/>
</dbReference>
<dbReference type="GO" id="GO:0005886">
    <property type="term" value="C:plasma membrane"/>
    <property type="evidence" value="ECO:0007669"/>
    <property type="project" value="TreeGrafter"/>
</dbReference>
<evidence type="ECO:0000313" key="4">
    <source>
        <dbReference type="Proteomes" id="UP000592294"/>
    </source>
</evidence>
<organism evidence="3 4">
    <name type="scientific">Allochromatium humboldtianum</name>
    <dbReference type="NCBI Taxonomy" id="504901"/>
    <lineage>
        <taxon>Bacteria</taxon>
        <taxon>Pseudomonadati</taxon>
        <taxon>Pseudomonadota</taxon>
        <taxon>Gammaproteobacteria</taxon>
        <taxon>Chromatiales</taxon>
        <taxon>Chromatiaceae</taxon>
        <taxon>Allochromatium</taxon>
    </lineage>
</organism>
<accession>A0A850RE33</accession>